<organism evidence="2 3">
    <name type="scientific">Amycolatopsis alkalitolerans</name>
    <dbReference type="NCBI Taxonomy" id="2547244"/>
    <lineage>
        <taxon>Bacteria</taxon>
        <taxon>Bacillati</taxon>
        <taxon>Actinomycetota</taxon>
        <taxon>Actinomycetes</taxon>
        <taxon>Pseudonocardiales</taxon>
        <taxon>Pseudonocardiaceae</taxon>
        <taxon>Amycolatopsis</taxon>
    </lineage>
</organism>
<protein>
    <submittedName>
        <fullName evidence="2">Uncharacterized protein</fullName>
    </submittedName>
</protein>
<accession>A0A5C4LRC8</accession>
<evidence type="ECO:0000313" key="2">
    <source>
        <dbReference type="EMBL" id="TNC19057.1"/>
    </source>
</evidence>
<dbReference type="SUPFAM" id="SSF52540">
    <property type="entry name" value="P-loop containing nucleoside triphosphate hydrolases"/>
    <property type="match status" value="1"/>
</dbReference>
<dbReference type="EMBL" id="VDFW01000055">
    <property type="protein sequence ID" value="TNC19057.1"/>
    <property type="molecule type" value="Genomic_DNA"/>
</dbReference>
<feature type="compositionally biased region" description="Basic and acidic residues" evidence="1">
    <location>
        <begin position="270"/>
        <end position="280"/>
    </location>
</feature>
<name>A0A5C4LRC8_9PSEU</name>
<dbReference type="OrthoDB" id="5190683at2"/>
<proteinExistence type="predicted"/>
<gene>
    <name evidence="2" type="ORF">FG385_32845</name>
</gene>
<feature type="region of interest" description="Disordered" evidence="1">
    <location>
        <begin position="267"/>
        <end position="286"/>
    </location>
</feature>
<dbReference type="Proteomes" id="UP000305546">
    <property type="component" value="Unassembled WGS sequence"/>
</dbReference>
<reference evidence="2 3" key="1">
    <citation type="submission" date="2019-06" db="EMBL/GenBank/DDBJ databases">
        <title>Amycolatopsis alkalitolerans sp. nov., isolated from Gastrodia elata Blume.</title>
        <authorList>
            <person name="Narsing Rao M.P."/>
            <person name="Li W.J."/>
        </authorList>
    </citation>
    <scope>NUCLEOTIDE SEQUENCE [LARGE SCALE GENOMIC DNA]</scope>
    <source>
        <strain evidence="2 3">SYSUP0005</strain>
    </source>
</reference>
<sequence length="286" mass="33559">MATRPREIDGYRQDAGFTWPDEVPWSLLGPAFVERWGRPDGQVQPEHVEITGQSGSGKTYVLVTLLQERALMRDSSEILIITKKADDTIHRLGWPIVDNWRDLQRYKQVIFWPQTSSVGHEREVYHEAKIYELLTRLWTPEANTVVAFDEIGYIEDLPGPGRHRNRLKRLIKQYWREARSHGITIVAMKQRPIGVVRDQHSESRWKIVFPAADEDDFDRFAELLGPPRDWVPVLRSLQKRQFVIRNSYSREAYISWIDYDVQPIPAQSHPPDRTAREYLHGRKKRA</sequence>
<evidence type="ECO:0000256" key="1">
    <source>
        <dbReference type="SAM" id="MobiDB-lite"/>
    </source>
</evidence>
<evidence type="ECO:0000313" key="3">
    <source>
        <dbReference type="Proteomes" id="UP000305546"/>
    </source>
</evidence>
<dbReference type="AlphaFoldDB" id="A0A5C4LRC8"/>
<dbReference type="Gene3D" id="3.40.50.300">
    <property type="entry name" value="P-loop containing nucleotide triphosphate hydrolases"/>
    <property type="match status" value="1"/>
</dbReference>
<dbReference type="InterPro" id="IPR027417">
    <property type="entry name" value="P-loop_NTPase"/>
</dbReference>
<keyword evidence="3" id="KW-1185">Reference proteome</keyword>
<dbReference type="RefSeq" id="WP_139100707.1">
    <property type="nucleotide sequence ID" value="NZ_VDFW01000055.1"/>
</dbReference>
<comment type="caution">
    <text evidence="2">The sequence shown here is derived from an EMBL/GenBank/DDBJ whole genome shotgun (WGS) entry which is preliminary data.</text>
</comment>